<organism evidence="2 3">
    <name type="scientific">Methylobacterium planeticum</name>
    <dbReference type="NCBI Taxonomy" id="2615211"/>
    <lineage>
        <taxon>Bacteria</taxon>
        <taxon>Pseudomonadati</taxon>
        <taxon>Pseudomonadota</taxon>
        <taxon>Alphaproteobacteria</taxon>
        <taxon>Hyphomicrobiales</taxon>
        <taxon>Methylobacteriaceae</taxon>
        <taxon>Methylobacterium</taxon>
    </lineage>
</organism>
<feature type="compositionally biased region" description="Low complexity" evidence="1">
    <location>
        <begin position="29"/>
        <end position="39"/>
    </location>
</feature>
<name>A0A6N6MX31_9HYPH</name>
<dbReference type="AlphaFoldDB" id="A0A6N6MX31"/>
<reference evidence="2 3" key="1">
    <citation type="submission" date="2019-09" db="EMBL/GenBank/DDBJ databases">
        <title>YIM 132548 draft genome.</title>
        <authorList>
            <person name="Jiang L."/>
        </authorList>
    </citation>
    <scope>NUCLEOTIDE SEQUENCE [LARGE SCALE GENOMIC DNA]</scope>
    <source>
        <strain evidence="2 3">YIM 132548</strain>
    </source>
</reference>
<gene>
    <name evidence="2" type="ORF">F6X51_00055</name>
</gene>
<evidence type="ECO:0000313" key="2">
    <source>
        <dbReference type="EMBL" id="KAB1075979.1"/>
    </source>
</evidence>
<sequence>MWQAPALFRPRDAAQAGFDPGQTSERVMSASPTASSASCADERSLDGPAAQDLDRQAVARVIRGVTFALGETYSLSPNEALPEEFDPLIQRLLVGPLSRPRRSPRRKAA</sequence>
<accession>A0A6N6MX31</accession>
<comment type="caution">
    <text evidence="2">The sequence shown here is derived from an EMBL/GenBank/DDBJ whole genome shotgun (WGS) entry which is preliminary data.</text>
</comment>
<dbReference type="RefSeq" id="WP_150960763.1">
    <property type="nucleotide sequence ID" value="NZ_VZZJ01000001.1"/>
</dbReference>
<dbReference type="Proteomes" id="UP000441523">
    <property type="component" value="Unassembled WGS sequence"/>
</dbReference>
<keyword evidence="3" id="KW-1185">Reference proteome</keyword>
<evidence type="ECO:0000256" key="1">
    <source>
        <dbReference type="SAM" id="MobiDB-lite"/>
    </source>
</evidence>
<feature type="region of interest" description="Disordered" evidence="1">
    <location>
        <begin position="1"/>
        <end position="51"/>
    </location>
</feature>
<protein>
    <submittedName>
        <fullName evidence="2">Uncharacterized protein</fullName>
    </submittedName>
</protein>
<proteinExistence type="predicted"/>
<evidence type="ECO:0000313" key="3">
    <source>
        <dbReference type="Proteomes" id="UP000441523"/>
    </source>
</evidence>
<dbReference type="EMBL" id="VZZJ01000001">
    <property type="protein sequence ID" value="KAB1075979.1"/>
    <property type="molecule type" value="Genomic_DNA"/>
</dbReference>